<sequence length="130" mass="13829">MHLSINSGFAALAVLSFASVGRAVSGRWGVSFAEDSKFSGTRGASFGDTMEYECENIDSTLQFLSAGLIGDGPYSLDNHGEGWIVYIFSSEDCSDDSEYGSGLLAAGQYIGIGDEITGQQSWKIFSVVWG</sequence>
<name>A0A0U1LQQ6_TALIS</name>
<evidence type="ECO:0000313" key="3">
    <source>
        <dbReference type="Proteomes" id="UP000054383"/>
    </source>
</evidence>
<dbReference type="Proteomes" id="UP000054383">
    <property type="component" value="Unassembled WGS sequence"/>
</dbReference>
<proteinExistence type="predicted"/>
<evidence type="ECO:0000313" key="2">
    <source>
        <dbReference type="EMBL" id="CRG85703.1"/>
    </source>
</evidence>
<protein>
    <recommendedName>
        <fullName evidence="4">Ecp2 effector protein domain-containing protein</fullName>
    </recommendedName>
</protein>
<gene>
    <name evidence="2" type="ORF">PISL3812_02729</name>
</gene>
<organism evidence="2 3">
    <name type="scientific">Talaromyces islandicus</name>
    <name type="common">Penicillium islandicum</name>
    <dbReference type="NCBI Taxonomy" id="28573"/>
    <lineage>
        <taxon>Eukaryota</taxon>
        <taxon>Fungi</taxon>
        <taxon>Dikarya</taxon>
        <taxon>Ascomycota</taxon>
        <taxon>Pezizomycotina</taxon>
        <taxon>Eurotiomycetes</taxon>
        <taxon>Eurotiomycetidae</taxon>
        <taxon>Eurotiales</taxon>
        <taxon>Trichocomaceae</taxon>
        <taxon>Talaromyces</taxon>
        <taxon>Talaromyces sect. Islandici</taxon>
    </lineage>
</organism>
<dbReference type="EMBL" id="CVMT01000002">
    <property type="protein sequence ID" value="CRG85703.1"/>
    <property type="molecule type" value="Genomic_DNA"/>
</dbReference>
<evidence type="ECO:0000256" key="1">
    <source>
        <dbReference type="SAM" id="SignalP"/>
    </source>
</evidence>
<keyword evidence="1" id="KW-0732">Signal</keyword>
<accession>A0A0U1LQQ6</accession>
<keyword evidence="3" id="KW-1185">Reference proteome</keyword>
<evidence type="ECO:0008006" key="4">
    <source>
        <dbReference type="Google" id="ProtNLM"/>
    </source>
</evidence>
<feature type="chain" id="PRO_5006711165" description="Ecp2 effector protein domain-containing protein" evidence="1">
    <location>
        <begin position="24"/>
        <end position="130"/>
    </location>
</feature>
<dbReference type="OrthoDB" id="10443590at2759"/>
<feature type="signal peptide" evidence="1">
    <location>
        <begin position="1"/>
        <end position="23"/>
    </location>
</feature>
<dbReference type="AlphaFoldDB" id="A0A0U1LQQ6"/>
<reference evidence="2 3" key="1">
    <citation type="submission" date="2015-04" db="EMBL/GenBank/DDBJ databases">
        <authorList>
            <person name="Syromyatnikov M.Y."/>
            <person name="Popov V.N."/>
        </authorList>
    </citation>
    <scope>NUCLEOTIDE SEQUENCE [LARGE SCALE GENOMIC DNA]</scope>
    <source>
        <strain evidence="2">WF-38-12</strain>
    </source>
</reference>